<accession>A0A5B7F4Q7</accession>
<name>A0A5B7F4Q7_PORTR</name>
<reference evidence="1 2" key="1">
    <citation type="submission" date="2019-05" db="EMBL/GenBank/DDBJ databases">
        <title>Another draft genome of Portunus trituberculatus and its Hox gene families provides insights of decapod evolution.</title>
        <authorList>
            <person name="Jeong J.-H."/>
            <person name="Song I."/>
            <person name="Kim S."/>
            <person name="Choi T."/>
            <person name="Kim D."/>
            <person name="Ryu S."/>
            <person name="Kim W."/>
        </authorList>
    </citation>
    <scope>NUCLEOTIDE SEQUENCE [LARGE SCALE GENOMIC DNA]</scope>
    <source>
        <tissue evidence="1">Muscle</tissue>
    </source>
</reference>
<comment type="caution">
    <text evidence="1">The sequence shown here is derived from an EMBL/GenBank/DDBJ whole genome shotgun (WGS) entry which is preliminary data.</text>
</comment>
<gene>
    <name evidence="1" type="ORF">E2C01_033795</name>
</gene>
<evidence type="ECO:0000313" key="2">
    <source>
        <dbReference type="Proteomes" id="UP000324222"/>
    </source>
</evidence>
<keyword evidence="2" id="KW-1185">Reference proteome</keyword>
<dbReference type="EMBL" id="VSRR010004625">
    <property type="protein sequence ID" value="MPC40239.1"/>
    <property type="molecule type" value="Genomic_DNA"/>
</dbReference>
<sequence length="82" mass="9080">MLSSLRVHVCGLGLVTDILASQRTKYYTWRRDPDGRVTASESQWRHSIHAGIARHAPDSSQLGVVEFGSENLASFLLISRGN</sequence>
<proteinExistence type="predicted"/>
<protein>
    <submittedName>
        <fullName evidence="1">Uncharacterized protein</fullName>
    </submittedName>
</protein>
<organism evidence="1 2">
    <name type="scientific">Portunus trituberculatus</name>
    <name type="common">Swimming crab</name>
    <name type="synonym">Neptunus trituberculatus</name>
    <dbReference type="NCBI Taxonomy" id="210409"/>
    <lineage>
        <taxon>Eukaryota</taxon>
        <taxon>Metazoa</taxon>
        <taxon>Ecdysozoa</taxon>
        <taxon>Arthropoda</taxon>
        <taxon>Crustacea</taxon>
        <taxon>Multicrustacea</taxon>
        <taxon>Malacostraca</taxon>
        <taxon>Eumalacostraca</taxon>
        <taxon>Eucarida</taxon>
        <taxon>Decapoda</taxon>
        <taxon>Pleocyemata</taxon>
        <taxon>Brachyura</taxon>
        <taxon>Eubrachyura</taxon>
        <taxon>Portunoidea</taxon>
        <taxon>Portunidae</taxon>
        <taxon>Portuninae</taxon>
        <taxon>Portunus</taxon>
    </lineage>
</organism>
<dbReference type="AlphaFoldDB" id="A0A5B7F4Q7"/>
<dbReference type="Proteomes" id="UP000324222">
    <property type="component" value="Unassembled WGS sequence"/>
</dbReference>
<evidence type="ECO:0000313" key="1">
    <source>
        <dbReference type="EMBL" id="MPC40239.1"/>
    </source>
</evidence>